<dbReference type="InterPro" id="IPR009081">
    <property type="entry name" value="PP-bd_ACP"/>
</dbReference>
<evidence type="ECO:0000259" key="2">
    <source>
        <dbReference type="PROSITE" id="PS50075"/>
    </source>
</evidence>
<gene>
    <name evidence="3" type="ORF">CKU37_08910</name>
</gene>
<dbReference type="InterPro" id="IPR023213">
    <property type="entry name" value="CAT-like_dom_sf"/>
</dbReference>
<feature type="domain" description="Carrier" evidence="2">
    <location>
        <begin position="1442"/>
        <end position="1518"/>
    </location>
</feature>
<accession>A0AA45CS59</accession>
<dbReference type="Proteomes" id="UP000248776">
    <property type="component" value="Unassembled WGS sequence"/>
</dbReference>
<dbReference type="SUPFAM" id="SSF53335">
    <property type="entry name" value="S-adenosyl-L-methionine-dependent methyltransferases"/>
    <property type="match status" value="1"/>
</dbReference>
<dbReference type="PANTHER" id="PTHR45527">
    <property type="entry name" value="NONRIBOSOMAL PEPTIDE SYNTHETASE"/>
    <property type="match status" value="1"/>
</dbReference>
<dbReference type="Gene3D" id="3.30.559.30">
    <property type="entry name" value="Nonribosomal peptide synthetase, condensation domain"/>
    <property type="match status" value="2"/>
</dbReference>
<dbReference type="Pfam" id="PF00501">
    <property type="entry name" value="AMP-binding"/>
    <property type="match status" value="1"/>
</dbReference>
<dbReference type="InterPro" id="IPR000873">
    <property type="entry name" value="AMP-dep_synth/lig_dom"/>
</dbReference>
<dbReference type="GO" id="GO:0003824">
    <property type="term" value="F:catalytic activity"/>
    <property type="evidence" value="ECO:0007669"/>
    <property type="project" value="InterPro"/>
</dbReference>
<dbReference type="CDD" id="cd02440">
    <property type="entry name" value="AdoMet_MTases"/>
    <property type="match status" value="1"/>
</dbReference>
<evidence type="ECO:0000313" key="4">
    <source>
        <dbReference type="Proteomes" id="UP000248776"/>
    </source>
</evidence>
<dbReference type="InterPro" id="IPR045851">
    <property type="entry name" value="AMP-bd_C_sf"/>
</dbReference>
<dbReference type="GO" id="GO:0031177">
    <property type="term" value="F:phosphopantetheine binding"/>
    <property type="evidence" value="ECO:0007669"/>
    <property type="project" value="TreeGrafter"/>
</dbReference>
<protein>
    <recommendedName>
        <fullName evidence="2">Carrier domain-containing protein</fullName>
    </recommendedName>
</protein>
<evidence type="ECO:0000313" key="3">
    <source>
        <dbReference type="EMBL" id="PZD55808.1"/>
    </source>
</evidence>
<dbReference type="Gene3D" id="3.40.50.12780">
    <property type="entry name" value="N-terminal domain of ligase-like"/>
    <property type="match status" value="1"/>
</dbReference>
<dbReference type="Gene3D" id="3.40.50.150">
    <property type="entry name" value="Vaccinia Virus protein VP39"/>
    <property type="match status" value="1"/>
</dbReference>
<dbReference type="InterPro" id="IPR025714">
    <property type="entry name" value="Methyltranfer_dom"/>
</dbReference>
<dbReference type="GO" id="GO:0008610">
    <property type="term" value="P:lipid biosynthetic process"/>
    <property type="evidence" value="ECO:0007669"/>
    <property type="project" value="UniProtKB-ARBA"/>
</dbReference>
<dbReference type="InterPro" id="IPR029063">
    <property type="entry name" value="SAM-dependent_MTases_sf"/>
</dbReference>
<dbReference type="GO" id="GO:0044550">
    <property type="term" value="P:secondary metabolite biosynthetic process"/>
    <property type="evidence" value="ECO:0007669"/>
    <property type="project" value="TreeGrafter"/>
</dbReference>
<dbReference type="Pfam" id="PF13847">
    <property type="entry name" value="Methyltransf_31"/>
    <property type="match status" value="1"/>
</dbReference>
<organism evidence="3 4">
    <name type="scientific">Streptococcus salivarius</name>
    <dbReference type="NCBI Taxonomy" id="1304"/>
    <lineage>
        <taxon>Bacteria</taxon>
        <taxon>Bacillati</taxon>
        <taxon>Bacillota</taxon>
        <taxon>Bacilli</taxon>
        <taxon>Lactobacillales</taxon>
        <taxon>Streptococcaceae</taxon>
        <taxon>Streptococcus</taxon>
    </lineage>
</organism>
<sequence length="1952" mass="228681">MINKEVYKYIMSMREKNIYFSLESGRLVTSTKYSDIEMEKKDIDYIRKNKQDIIKTLWFIEKRDGTSIPELNESDYDKDLPVSFQQRRLLITDSISENGSEYNSIEFIRLRGNLNIKRFVSAIRSIIADTEIFRTVYCRNGDDYTQRVRNSNSLDEYINLHYVKEERQVKLFLDEEINHRFNLFIEIPLRVKILCVSENVCYVIFNFHHICWDAQTSNIFFSRLTAIYNGDDFKSEINSYREYSNWQRNLLKDDILDSILNFWNNKLTRDSYSSNLPFDYKDRKSKTSDTVEHFFTNKLNNVVKKLSKKNNVTPYIIYETALVLLIHIFSDATFVTTGSPYFNRETLNFQNTIGFFVNMLIIDQEVSGEDTVREFIRKVNQTVNESITYQEAPFDKIVELLDIDKGTKSNPIFETVLAYQNTEFPQLLLDGIESEFLDVPQNFGRFNLEIHIFDDNSSSEIKSLWVFSKEYYKKESIDKFIAYFEKLIFWFDDNLDTKIKDLSFDEDVKEEILSQYQIFECVHFDLRDELLNNLDSNPILLKHGQNNYTISDIFHGANNIFKNLKQKQIDFKNEILVAMDNSYELLCLIICLWYSEIPYTVIDNKTPNNRITEMLQITGSSTIICDNSFADVIQKFEDFNVTILVLDALFETVGSKITDNNLELVDHYKYFRTTDSKVYTIFTSGTSGIPKAVEINLQNLNSYLYGIMSRVVLEKNLKFLWHSTLVTDFGYTTLLLSLSTGGCLILPDEKYDLLNSSKFLNLIKTEQIDFLKITPSYFQALYMGNQVTECSYLPRVVLMFGGEELSSKILSYLNSIENRGFCIFNHYGPTETTIGVIAGEISDFSKNNKVPIGIPLNGVGTLLLNQYGYSVPPGALGYLHIFGPQVGKYTSHSESFYQKDLGDDKIITIYNTGDLVRQNDNGEFIFYGRNDNQTKIRGYRVELEEINKVIEHEDEVIDCKTILYQNNFYSFIKIAKQISDLDSYVNEWNKVYDYSYKNNKEASLFNISGWKSSYTHEVLPKQQMLNWRNAIIQKVLNNKNVDSILEIGCGFGLFAFELINYVKKYVGTDFSSEIIDHNQKLLQSKNIGGNISFLPLEAQKIPQYINSRNDNYDIVLINSVVQYFPTIDYLTTLIKNIYLTNKVSSIFIGDIRDYDRLESFILSKIVYNNKSYENIENIEQLKELKNRIKKDSKNLTELTISPKYFYSLLNQYKFIEEIRLFPRISEDKNELTEYRYDVRINFKKDIENQFRSYRKIRGITYIYDNRDKFKNIESELNNEEIDYVILKKVPFQKRVQQSNAIIREDLKSFNLCNNTFIYEVDSLNKLINGSTLNFYPFFDFSQSGYINIVISNLDLTNEELIDLQKIFYDELRIVNHKEFSNNVMVKESVIESLYLRLENSLPKHMLPSKIYEVDEFPLNRTGKLDVKALIRLIKSDEEVGTELDSDISKKIGIFFKEILNSANTYTLESNFFENGGNSLLSIRLIQKIEEYFDISLNIGEIFDNPKISELEVLILDKITKINLNSERQLYSKFETYSETVCTYGQERLWLLEFFFDDGSPYNINNLYNVSKLFDRNKLRAKLKKIIQYNLSLREYFLYKNGTLFQCVKPMSVAEKDGIVDKYFSNKSDFFTWLNKKKVEKIDLEKWSSKFYICQVDKKLYLYCKLHHVIFDGISEKLFITQLVSNQPEVFDGISQIGEYAFVEKKLKKKDDKSQGIKFWKDYLKNLTPLLSDASQMVGKSGQNILKNDMYQITIDHSLIEKFNKVCSREKITLFMGLQLIFSIVLSEEFNRSEIYLTTPIDMRKNKFHKSIGFYVNTIILKNKIISSDFSTLAQINREGWIRALEESHIDFATIINNFKRKNPLDSVIESMFILQNIELQSQSELEIIDLNDSYNKFGLTVNSAILENGYVMKWEFNTNIFSLDVISQLASTFKIKLEKYSEMNLLERRRDI</sequence>
<dbReference type="SUPFAM" id="SSF52777">
    <property type="entry name" value="CoA-dependent acyltransferases"/>
    <property type="match status" value="4"/>
</dbReference>
<dbReference type="PANTHER" id="PTHR45527:SF1">
    <property type="entry name" value="FATTY ACID SYNTHASE"/>
    <property type="match status" value="1"/>
</dbReference>
<dbReference type="Pfam" id="PF00668">
    <property type="entry name" value="Condensation"/>
    <property type="match status" value="2"/>
</dbReference>
<dbReference type="SUPFAM" id="SSF56801">
    <property type="entry name" value="Acetyl-CoA synthetase-like"/>
    <property type="match status" value="1"/>
</dbReference>
<dbReference type="InterPro" id="IPR001242">
    <property type="entry name" value="Condensation_dom"/>
</dbReference>
<dbReference type="EMBL" id="NSIW01000018">
    <property type="protein sequence ID" value="PZD55808.1"/>
    <property type="molecule type" value="Genomic_DNA"/>
</dbReference>
<comment type="cofactor">
    <cofactor evidence="1">
        <name>pantetheine 4'-phosphate</name>
        <dbReference type="ChEBI" id="CHEBI:47942"/>
    </cofactor>
</comment>
<name>A0AA45CS59_STRSL</name>
<dbReference type="Gene3D" id="1.10.1200.10">
    <property type="entry name" value="ACP-like"/>
    <property type="match status" value="1"/>
</dbReference>
<dbReference type="RefSeq" id="WP_110981347.1">
    <property type="nucleotide sequence ID" value="NZ_NSIW01000018.1"/>
</dbReference>
<evidence type="ECO:0000256" key="1">
    <source>
        <dbReference type="ARBA" id="ARBA00001957"/>
    </source>
</evidence>
<dbReference type="Gene3D" id="3.30.559.10">
    <property type="entry name" value="Chloramphenicol acetyltransferase-like domain"/>
    <property type="match status" value="2"/>
</dbReference>
<dbReference type="GO" id="GO:0043041">
    <property type="term" value="P:amino acid activation for nonribosomal peptide biosynthetic process"/>
    <property type="evidence" value="ECO:0007669"/>
    <property type="project" value="TreeGrafter"/>
</dbReference>
<comment type="caution">
    <text evidence="3">The sequence shown here is derived from an EMBL/GenBank/DDBJ whole genome shotgun (WGS) entry which is preliminary data.</text>
</comment>
<dbReference type="InterPro" id="IPR042099">
    <property type="entry name" value="ANL_N_sf"/>
</dbReference>
<proteinExistence type="predicted"/>
<dbReference type="Gene3D" id="3.30.300.30">
    <property type="match status" value="2"/>
</dbReference>
<dbReference type="Pfam" id="PF00550">
    <property type="entry name" value="PP-binding"/>
    <property type="match status" value="1"/>
</dbReference>
<reference evidence="3 4" key="1">
    <citation type="submission" date="2017-08" db="EMBL/GenBank/DDBJ databases">
        <title>Streptococcus salivarius strain HS0302 Genome.</title>
        <authorList>
            <person name="Smith J."/>
            <person name="Deng P."/>
            <person name="Geng M."/>
        </authorList>
    </citation>
    <scope>NUCLEOTIDE SEQUENCE [LARGE SCALE GENOMIC DNA]</scope>
    <source>
        <strain evidence="3 4">HS0302</strain>
    </source>
</reference>
<dbReference type="SUPFAM" id="SSF47336">
    <property type="entry name" value="ACP-like"/>
    <property type="match status" value="1"/>
</dbReference>
<dbReference type="PROSITE" id="PS50075">
    <property type="entry name" value="CARRIER"/>
    <property type="match status" value="1"/>
</dbReference>
<dbReference type="GO" id="GO:0005737">
    <property type="term" value="C:cytoplasm"/>
    <property type="evidence" value="ECO:0007669"/>
    <property type="project" value="TreeGrafter"/>
</dbReference>
<dbReference type="InterPro" id="IPR036736">
    <property type="entry name" value="ACP-like_sf"/>
</dbReference>